<sequence>MEKKKLKNINSLIGNARSTEHILFLYFFLYANFFIPELLLDEANQRISVV</sequence>
<proteinExistence type="predicted"/>
<feature type="transmembrane region" description="Helical" evidence="1">
    <location>
        <begin position="21"/>
        <end position="40"/>
    </location>
</feature>
<dbReference type="AlphaFoldDB" id="A0A934I223"/>
<comment type="caution">
    <text evidence="2">The sequence shown here is derived from an EMBL/GenBank/DDBJ whole genome shotgun (WGS) entry which is preliminary data.</text>
</comment>
<reference evidence="2" key="1">
    <citation type="submission" date="2020-12" db="EMBL/GenBank/DDBJ databases">
        <title>Clostridium thailandense sp. nov., a novel acetogenic bacterium isolated from peat land soil in Thailand.</title>
        <authorList>
            <person name="Chaikitkaew S."/>
            <person name="Birkeland N.K."/>
        </authorList>
    </citation>
    <scope>NUCLEOTIDE SEQUENCE</scope>
    <source>
        <strain evidence="2">DSM 17425</strain>
    </source>
</reference>
<keyword evidence="1" id="KW-0812">Transmembrane</keyword>
<evidence type="ECO:0000256" key="1">
    <source>
        <dbReference type="SAM" id="Phobius"/>
    </source>
</evidence>
<keyword evidence="1" id="KW-1133">Transmembrane helix</keyword>
<protein>
    <submittedName>
        <fullName evidence="2">Uncharacterized protein</fullName>
    </submittedName>
</protein>
<dbReference type="Proteomes" id="UP000622687">
    <property type="component" value="Unassembled WGS sequence"/>
</dbReference>
<organism evidence="2 3">
    <name type="scientific">Clostridium aciditolerans</name>
    <dbReference type="NCBI Taxonomy" id="339861"/>
    <lineage>
        <taxon>Bacteria</taxon>
        <taxon>Bacillati</taxon>
        <taxon>Bacillota</taxon>
        <taxon>Clostridia</taxon>
        <taxon>Eubacteriales</taxon>
        <taxon>Clostridiaceae</taxon>
        <taxon>Clostridium</taxon>
    </lineage>
</organism>
<gene>
    <name evidence="2" type="ORF">I6U51_22230</name>
</gene>
<accession>A0A934I223</accession>
<dbReference type="EMBL" id="JAEEGB010000043">
    <property type="protein sequence ID" value="MBI6875394.1"/>
    <property type="molecule type" value="Genomic_DNA"/>
</dbReference>
<keyword evidence="1" id="KW-0472">Membrane</keyword>
<evidence type="ECO:0000313" key="2">
    <source>
        <dbReference type="EMBL" id="MBI6875394.1"/>
    </source>
</evidence>
<name>A0A934I223_9CLOT</name>
<evidence type="ECO:0000313" key="3">
    <source>
        <dbReference type="Proteomes" id="UP000622687"/>
    </source>
</evidence>
<keyword evidence="3" id="KW-1185">Reference proteome</keyword>